<comment type="caution">
    <text evidence="3">The sequence shown here is derived from an EMBL/GenBank/DDBJ whole genome shotgun (WGS) entry which is preliminary data.</text>
</comment>
<dbReference type="Pfam" id="PF12728">
    <property type="entry name" value="HTH_17"/>
    <property type="match status" value="1"/>
</dbReference>
<dbReference type="InterPro" id="IPR010093">
    <property type="entry name" value="SinI_DNA-bd"/>
</dbReference>
<dbReference type="Gene3D" id="1.10.1660.10">
    <property type="match status" value="1"/>
</dbReference>
<evidence type="ECO:0000313" key="3">
    <source>
        <dbReference type="EMBL" id="MBB2893085.1"/>
    </source>
</evidence>
<dbReference type="GO" id="GO:0003677">
    <property type="term" value="F:DNA binding"/>
    <property type="evidence" value="ECO:0007669"/>
    <property type="project" value="InterPro"/>
</dbReference>
<proteinExistence type="predicted"/>
<dbReference type="SUPFAM" id="SSF46955">
    <property type="entry name" value="Putative DNA-binding domain"/>
    <property type="match status" value="1"/>
</dbReference>
<keyword evidence="4" id="KW-1185">Reference proteome</keyword>
<dbReference type="InterPro" id="IPR009061">
    <property type="entry name" value="DNA-bd_dom_put_sf"/>
</dbReference>
<feature type="domain" description="Helix-turn-helix" evidence="2">
    <location>
        <begin position="83"/>
        <end position="133"/>
    </location>
</feature>
<dbReference type="NCBIfam" id="TIGR01764">
    <property type="entry name" value="excise"/>
    <property type="match status" value="1"/>
</dbReference>
<evidence type="ECO:0000256" key="1">
    <source>
        <dbReference type="SAM" id="MobiDB-lite"/>
    </source>
</evidence>
<organism evidence="3 4">
    <name type="scientific">Flexivirga oryzae</name>
    <dbReference type="NCBI Taxonomy" id="1794944"/>
    <lineage>
        <taxon>Bacteria</taxon>
        <taxon>Bacillati</taxon>
        <taxon>Actinomycetota</taxon>
        <taxon>Actinomycetes</taxon>
        <taxon>Micrococcales</taxon>
        <taxon>Dermacoccaceae</taxon>
        <taxon>Flexivirga</taxon>
    </lineage>
</organism>
<evidence type="ECO:0000313" key="4">
    <source>
        <dbReference type="Proteomes" id="UP000559182"/>
    </source>
</evidence>
<dbReference type="EMBL" id="JACHVQ010000002">
    <property type="protein sequence ID" value="MBB2893085.1"/>
    <property type="molecule type" value="Genomic_DNA"/>
</dbReference>
<dbReference type="InterPro" id="IPR041657">
    <property type="entry name" value="HTH_17"/>
</dbReference>
<protein>
    <submittedName>
        <fullName evidence="3">Excisionase family DNA binding protein</fullName>
    </submittedName>
</protein>
<sequence length="164" mass="18018">MSRAAAVPAPRTYITDDREDAQILDFVRALEAAGLQAPEAMPSLVAADGTRLELPPAMYAVLKQVAEALAGGMGVTVAPLNAMLTTQEAADYLGVSRPTLVRMLERGDLPMEKPGRHRFVRLSDLVDFQERQRIDRRRALSDMQRQGQEDGLYEATDGPAPRTR</sequence>
<feature type="region of interest" description="Disordered" evidence="1">
    <location>
        <begin position="136"/>
        <end position="164"/>
    </location>
</feature>
<dbReference type="Proteomes" id="UP000559182">
    <property type="component" value="Unassembled WGS sequence"/>
</dbReference>
<dbReference type="RefSeq" id="WP_183321447.1">
    <property type="nucleotide sequence ID" value="NZ_JACHVQ010000002.1"/>
</dbReference>
<evidence type="ECO:0000259" key="2">
    <source>
        <dbReference type="Pfam" id="PF12728"/>
    </source>
</evidence>
<name>A0A839ND24_9MICO</name>
<reference evidence="3 4" key="1">
    <citation type="submission" date="2020-08" db="EMBL/GenBank/DDBJ databases">
        <title>Sequencing the genomes of 1000 actinobacteria strains.</title>
        <authorList>
            <person name="Klenk H.-P."/>
        </authorList>
    </citation>
    <scope>NUCLEOTIDE SEQUENCE [LARGE SCALE GENOMIC DNA]</scope>
    <source>
        <strain evidence="3 4">DSM 105369</strain>
    </source>
</reference>
<dbReference type="AlphaFoldDB" id="A0A839ND24"/>
<accession>A0A839ND24</accession>
<gene>
    <name evidence="3" type="ORF">FHU39_003103</name>
</gene>